<dbReference type="KEGG" id="ral:Rumal_1359"/>
<sequence>MNRRYFAMFKHDVILAKKTLILSAVGYISMLILSVLVFMSAKYGNLAKNAAKDDVMPIFRSMMIFIGISASMIPMLCFDNNTLISDIKCGWQKFTYTSPLSVNEQLRYRYGLKIAGLLLSHVFSAIQIGTIVMADGKGLTKTDALITVFIYGYLYIMEMISIPLYIKFKNSDKAGMASMLLIMVLMIPVVFLFKDKGDKLKEISEVNGGVIRFNEMVDLLGIDLPLIAAATAVLMAVSHIVSYMCTKKLLEKKVC</sequence>
<keyword evidence="1" id="KW-1133">Transmembrane helix</keyword>
<dbReference type="STRING" id="697329.Rumal_1359"/>
<accession>E6UFG9</accession>
<feature type="transmembrane region" description="Helical" evidence="1">
    <location>
        <begin position="224"/>
        <end position="245"/>
    </location>
</feature>
<evidence type="ECO:0008006" key="4">
    <source>
        <dbReference type="Google" id="ProtNLM"/>
    </source>
</evidence>
<feature type="transmembrane region" description="Helical" evidence="1">
    <location>
        <begin position="146"/>
        <end position="166"/>
    </location>
</feature>
<dbReference type="OrthoDB" id="9961072at2"/>
<evidence type="ECO:0000313" key="3">
    <source>
        <dbReference type="Proteomes" id="UP000006919"/>
    </source>
</evidence>
<feature type="transmembrane region" description="Helical" evidence="1">
    <location>
        <begin position="20"/>
        <end position="38"/>
    </location>
</feature>
<evidence type="ECO:0000256" key="1">
    <source>
        <dbReference type="SAM" id="Phobius"/>
    </source>
</evidence>
<dbReference type="RefSeq" id="WP_013498042.1">
    <property type="nucleotide sequence ID" value="NC_014833.1"/>
</dbReference>
<feature type="transmembrane region" description="Helical" evidence="1">
    <location>
        <begin position="58"/>
        <end position="78"/>
    </location>
</feature>
<organism evidence="2 3">
    <name type="scientific">Ruminococcus albus (strain ATCC 27210 / DSM 20455 / JCM 14654 / NCDO 2250 / 7)</name>
    <dbReference type="NCBI Taxonomy" id="697329"/>
    <lineage>
        <taxon>Bacteria</taxon>
        <taxon>Bacillati</taxon>
        <taxon>Bacillota</taxon>
        <taxon>Clostridia</taxon>
        <taxon>Eubacteriales</taxon>
        <taxon>Oscillospiraceae</taxon>
        <taxon>Ruminococcus</taxon>
    </lineage>
</organism>
<protein>
    <recommendedName>
        <fullName evidence="4">ABC-2 family transporter protein</fullName>
    </recommendedName>
</protein>
<proteinExistence type="predicted"/>
<feature type="transmembrane region" description="Helical" evidence="1">
    <location>
        <begin position="173"/>
        <end position="193"/>
    </location>
</feature>
<dbReference type="EMBL" id="CP002403">
    <property type="protein sequence ID" value="ADU21873.1"/>
    <property type="molecule type" value="Genomic_DNA"/>
</dbReference>
<feature type="transmembrane region" description="Helical" evidence="1">
    <location>
        <begin position="114"/>
        <end position="134"/>
    </location>
</feature>
<dbReference type="AlphaFoldDB" id="E6UFG9"/>
<evidence type="ECO:0000313" key="2">
    <source>
        <dbReference type="EMBL" id="ADU21873.1"/>
    </source>
</evidence>
<keyword evidence="1" id="KW-0812">Transmembrane</keyword>
<reference evidence="2 3" key="1">
    <citation type="journal article" date="2011" name="J. Bacteriol.">
        <title>Complete genome of the cellulolytic ruminal bacterium Ruminococcus albus 7.</title>
        <authorList>
            <person name="Suen G."/>
            <person name="Stevenson D.M."/>
            <person name="Bruce D.C."/>
            <person name="Chertkov O."/>
            <person name="Copeland A."/>
            <person name="Cheng J.F."/>
            <person name="Detter C."/>
            <person name="Detter J.C."/>
            <person name="Goodwin L.A."/>
            <person name="Han C.S."/>
            <person name="Hauser L.J."/>
            <person name="Ivanova N.N."/>
            <person name="Kyrpides N.C."/>
            <person name="Land M.L."/>
            <person name="Lapidus A."/>
            <person name="Lucas S."/>
            <person name="Ovchinnikova G."/>
            <person name="Pitluck S."/>
            <person name="Tapia R."/>
            <person name="Woyke T."/>
            <person name="Boyum J."/>
            <person name="Mead D."/>
            <person name="Weimer P.J."/>
        </authorList>
    </citation>
    <scope>NUCLEOTIDE SEQUENCE [LARGE SCALE GENOMIC DNA]</scope>
    <source>
        <strain evidence="3">ATCC 27210 / DSM 20455 / JCM 14654 / NCDO 2250 / 7</strain>
    </source>
</reference>
<name>E6UFG9_RUMA7</name>
<keyword evidence="1" id="KW-0472">Membrane</keyword>
<gene>
    <name evidence="2" type="ordered locus">Rumal_1359</name>
</gene>
<dbReference type="HOGENOM" id="CLU_1089432_0_0_9"/>
<dbReference type="Proteomes" id="UP000006919">
    <property type="component" value="Chromosome"/>
</dbReference>